<protein>
    <recommendedName>
        <fullName evidence="3">Glycosyltransferase family 1 protein</fullName>
    </recommendedName>
</protein>
<proteinExistence type="predicted"/>
<dbReference type="AlphaFoldDB" id="A0A2T8HJL1"/>
<dbReference type="Proteomes" id="UP000245627">
    <property type="component" value="Unassembled WGS sequence"/>
</dbReference>
<evidence type="ECO:0000313" key="1">
    <source>
        <dbReference type="EMBL" id="PVH25634.1"/>
    </source>
</evidence>
<comment type="caution">
    <text evidence="1">The sequence shown here is derived from an EMBL/GenBank/DDBJ whole genome shotgun (WGS) entry which is preliminary data.</text>
</comment>
<sequence>MRDNFKGKSIILGAPKYFNINDFLKRELYHLGFDQVIEVSFDYYKFRYKNIFQHTKSFIEKTFNNRPHYKQYLMFKAIEPQLIESLKDVNKVDYALLIRPDTYSSSFIDVLRTKAKKVIAYQWDGLNRYPATYPLIPKFDSFFTFNPADVSLDGVLPVTNFGPTSYSREELEDKNRSSDIYFSGSYESKRMITLGRMIEQCTILGLNNKFIINSSKTRILKTCPLSVTKKQISFEENIRNSYNAKIIADVVFEGHTGLSFRIFEALAFDKKIITTNKQICKYEFYDPSNILIWTEDTSCEELKQFIEKPYKPVHQNIKKKYSFDNWIKYILDHGNFTPISLPE</sequence>
<reference evidence="1 2" key="1">
    <citation type="submission" date="2018-04" db="EMBL/GenBank/DDBJ databases">
        <title>Sphingobacterium cortibacter sp. nov.</title>
        <authorList>
            <person name="Li Y."/>
        </authorList>
    </citation>
    <scope>NUCLEOTIDE SEQUENCE [LARGE SCALE GENOMIC DNA]</scope>
    <source>
        <strain evidence="1 2">2c-3</strain>
    </source>
</reference>
<accession>A0A2T8HJL1</accession>
<evidence type="ECO:0000313" key="2">
    <source>
        <dbReference type="Proteomes" id="UP000245627"/>
    </source>
</evidence>
<gene>
    <name evidence="1" type="ORF">DC487_06735</name>
</gene>
<evidence type="ECO:0008006" key="3">
    <source>
        <dbReference type="Google" id="ProtNLM"/>
    </source>
</evidence>
<dbReference type="EMBL" id="QDKG01000002">
    <property type="protein sequence ID" value="PVH25634.1"/>
    <property type="molecule type" value="Genomic_DNA"/>
</dbReference>
<name>A0A2T8HJL1_9SPHI</name>
<keyword evidence="2" id="KW-1185">Reference proteome</keyword>
<organism evidence="1 2">
    <name type="scientific">Sphingobacterium corticibacter</name>
    <dbReference type="NCBI Taxonomy" id="2171749"/>
    <lineage>
        <taxon>Bacteria</taxon>
        <taxon>Pseudomonadati</taxon>
        <taxon>Bacteroidota</taxon>
        <taxon>Sphingobacteriia</taxon>
        <taxon>Sphingobacteriales</taxon>
        <taxon>Sphingobacteriaceae</taxon>
        <taxon>Sphingobacterium</taxon>
    </lineage>
</organism>